<name>A0A5J6PWG8_9NEIS</name>
<accession>A0A5J6PWG8</accession>
<gene>
    <name evidence="2" type="ORF">D0T92_01955</name>
</gene>
<keyword evidence="3" id="KW-1185">Reference proteome</keyword>
<dbReference type="Proteomes" id="UP000325713">
    <property type="component" value="Chromosome"/>
</dbReference>
<keyword evidence="1" id="KW-0732">Signal</keyword>
<feature type="chain" id="PRO_5023942890" evidence="1">
    <location>
        <begin position="21"/>
        <end position="140"/>
    </location>
</feature>
<dbReference type="RefSeq" id="WP_151049709.1">
    <property type="nucleotide sequence ID" value="NZ_CP031700.1"/>
</dbReference>
<reference evidence="2 3" key="1">
    <citation type="submission" date="2018-08" db="EMBL/GenBank/DDBJ databases">
        <title>Neisseria zalophi ATCC BAA-2455 complete genome.</title>
        <authorList>
            <person name="Veseli I.A."/>
            <person name="Buttler R."/>
            <person name="Mascarenhas dos Santos A.C."/>
            <person name="Pombert J.-F."/>
        </authorList>
    </citation>
    <scope>NUCLEOTIDE SEQUENCE [LARGE SCALE GENOMIC DNA]</scope>
    <source>
        <strain evidence="2 3">ATCC BAA-2455</strain>
    </source>
</reference>
<organism evidence="2 3">
    <name type="scientific">Neisseria zalophi</name>
    <dbReference type="NCBI Taxonomy" id="640030"/>
    <lineage>
        <taxon>Bacteria</taxon>
        <taxon>Pseudomonadati</taxon>
        <taxon>Pseudomonadota</taxon>
        <taxon>Betaproteobacteria</taxon>
        <taxon>Neisseriales</taxon>
        <taxon>Neisseriaceae</taxon>
        <taxon>Neisseria</taxon>
    </lineage>
</organism>
<evidence type="ECO:0000256" key="1">
    <source>
        <dbReference type="SAM" id="SignalP"/>
    </source>
</evidence>
<protein>
    <submittedName>
        <fullName evidence="2">Murein L,D-transpeptidase</fullName>
    </submittedName>
</protein>
<dbReference type="AlphaFoldDB" id="A0A5J6PWG8"/>
<sequence>MMKKQILVSMLLGLTMVAQAGNIDQFKKRKATVYLDKAEMCLEDNRCYPVLIGKTTPKGVFDLNIVKTHHRGYGGDVMKFKEEGNFMFAVHRVWTLKPEERRMERIASSRVKDRIMTNGCINVTNDVYEQLKAYFVLEVV</sequence>
<feature type="signal peptide" evidence="1">
    <location>
        <begin position="1"/>
        <end position="20"/>
    </location>
</feature>
<dbReference type="KEGG" id="nzl:D0T92_01955"/>
<dbReference type="EMBL" id="CP031700">
    <property type="protein sequence ID" value="QEY25423.1"/>
    <property type="molecule type" value="Genomic_DNA"/>
</dbReference>
<evidence type="ECO:0000313" key="2">
    <source>
        <dbReference type="EMBL" id="QEY25423.1"/>
    </source>
</evidence>
<proteinExistence type="predicted"/>
<evidence type="ECO:0000313" key="3">
    <source>
        <dbReference type="Proteomes" id="UP000325713"/>
    </source>
</evidence>
<dbReference type="OrthoDB" id="7202732at2"/>